<dbReference type="OMA" id="EPIACLN"/>
<dbReference type="GO" id="GO:0006623">
    <property type="term" value="P:protein targeting to vacuole"/>
    <property type="evidence" value="ECO:0007669"/>
    <property type="project" value="TreeGrafter"/>
</dbReference>
<evidence type="ECO:0000256" key="1">
    <source>
        <dbReference type="ARBA" id="ARBA00022448"/>
    </source>
</evidence>
<dbReference type="EMBL" id="KI668635">
    <property type="protein sequence ID" value="ETN71352.1"/>
    <property type="molecule type" value="Genomic_DNA"/>
</dbReference>
<dbReference type="AlphaFoldDB" id="W2SRN5"/>
<feature type="compositionally biased region" description="Low complexity" evidence="2">
    <location>
        <begin position="520"/>
        <end position="531"/>
    </location>
</feature>
<reference evidence="6" key="1">
    <citation type="journal article" date="2014" name="Nat. Genet.">
        <title>Genome of the human hookworm Necator americanus.</title>
        <authorList>
            <person name="Tang Y.T."/>
            <person name="Gao X."/>
            <person name="Rosa B.A."/>
            <person name="Abubucker S."/>
            <person name="Hallsworth-Pepin K."/>
            <person name="Martin J."/>
            <person name="Tyagi R."/>
            <person name="Heizer E."/>
            <person name="Zhang X."/>
            <person name="Bhonagiri-Palsikar V."/>
            <person name="Minx P."/>
            <person name="Warren W.C."/>
            <person name="Wang Q."/>
            <person name="Zhan B."/>
            <person name="Hotez P.J."/>
            <person name="Sternberg P.W."/>
            <person name="Dougall A."/>
            <person name="Gaze S.T."/>
            <person name="Mulvenna J."/>
            <person name="Sotillo J."/>
            <person name="Ranganathan S."/>
            <person name="Rabelo E.M."/>
            <person name="Wilson R.K."/>
            <person name="Felgner P.L."/>
            <person name="Bethony J."/>
            <person name="Hawdon J.M."/>
            <person name="Gasser R.B."/>
            <person name="Loukas A."/>
            <person name="Mitreva M."/>
        </authorList>
    </citation>
    <scope>NUCLEOTIDE SEQUENCE [LARGE SCALE GENOMIC DNA]</scope>
</reference>
<keyword evidence="3" id="KW-1133">Transmembrane helix</keyword>
<keyword evidence="3" id="KW-0472">Membrane</keyword>
<dbReference type="KEGG" id="nai:NECAME_14244"/>
<keyword evidence="6" id="KW-1185">Reference proteome</keyword>
<dbReference type="InterPro" id="IPR026854">
    <property type="entry name" value="VPS13_N"/>
</dbReference>
<dbReference type="InterPro" id="IPR019173">
    <property type="entry name" value="NADH_UbQ_OxRdtase_B5_su"/>
</dbReference>
<dbReference type="Pfam" id="PF09781">
    <property type="entry name" value="NDUF_B5"/>
    <property type="match status" value="1"/>
</dbReference>
<keyword evidence="3" id="KW-0812">Transmembrane</keyword>
<dbReference type="InterPro" id="IPR026847">
    <property type="entry name" value="VPS13"/>
</dbReference>
<feature type="transmembrane region" description="Helical" evidence="3">
    <location>
        <begin position="46"/>
        <end position="65"/>
    </location>
</feature>
<dbReference type="OrthoDB" id="272810at2759"/>
<dbReference type="Proteomes" id="UP000053676">
    <property type="component" value="Unassembled WGS sequence"/>
</dbReference>
<evidence type="ECO:0000313" key="6">
    <source>
        <dbReference type="Proteomes" id="UP000053676"/>
    </source>
</evidence>
<dbReference type="Pfam" id="PF12624">
    <property type="entry name" value="VPS13_N"/>
    <property type="match status" value="1"/>
</dbReference>
<dbReference type="PANTHER" id="PTHR16166:SF141">
    <property type="entry name" value="INTERMEMBRANE LIPID TRANSFER PROTEIN VPS13D"/>
    <property type="match status" value="1"/>
</dbReference>
<dbReference type="GO" id="GO:0007005">
    <property type="term" value="P:mitochondrion organization"/>
    <property type="evidence" value="ECO:0007669"/>
    <property type="project" value="TreeGrafter"/>
</dbReference>
<dbReference type="STRING" id="51031.W2SRN5"/>
<name>W2SRN5_NECAM</name>
<gene>
    <name evidence="5" type="ORF">NECAME_14244</name>
</gene>
<evidence type="ECO:0000256" key="2">
    <source>
        <dbReference type="SAM" id="MobiDB-lite"/>
    </source>
</evidence>
<proteinExistence type="predicted"/>
<dbReference type="PANTHER" id="PTHR16166">
    <property type="entry name" value="VACUOLAR PROTEIN SORTING-ASSOCIATED PROTEIN VPS13"/>
    <property type="match status" value="1"/>
</dbReference>
<evidence type="ECO:0000313" key="5">
    <source>
        <dbReference type="EMBL" id="ETN71352.1"/>
    </source>
</evidence>
<accession>W2SRN5</accession>
<organism evidence="5 6">
    <name type="scientific">Necator americanus</name>
    <name type="common">Human hookworm</name>
    <dbReference type="NCBI Taxonomy" id="51031"/>
    <lineage>
        <taxon>Eukaryota</taxon>
        <taxon>Metazoa</taxon>
        <taxon>Ecdysozoa</taxon>
        <taxon>Nematoda</taxon>
        <taxon>Chromadorea</taxon>
        <taxon>Rhabditida</taxon>
        <taxon>Rhabditina</taxon>
        <taxon>Rhabditomorpha</taxon>
        <taxon>Strongyloidea</taxon>
        <taxon>Ancylostomatidae</taxon>
        <taxon>Bunostominae</taxon>
        <taxon>Necator</taxon>
    </lineage>
</organism>
<feature type="region of interest" description="Disordered" evidence="2">
    <location>
        <begin position="510"/>
        <end position="534"/>
    </location>
</feature>
<keyword evidence="1" id="KW-0813">Transport</keyword>
<evidence type="ECO:0000259" key="4">
    <source>
        <dbReference type="Pfam" id="PF12624"/>
    </source>
</evidence>
<dbReference type="GO" id="GO:0045053">
    <property type="term" value="P:protein retention in Golgi apparatus"/>
    <property type="evidence" value="ECO:0007669"/>
    <property type="project" value="TreeGrafter"/>
</dbReference>
<evidence type="ECO:0000256" key="3">
    <source>
        <dbReference type="SAM" id="Phobius"/>
    </source>
</evidence>
<protein>
    <recommendedName>
        <fullName evidence="4">Chorein N-terminal domain-containing protein</fullName>
    </recommendedName>
</protein>
<feature type="domain" description="Chorein N-terminal" evidence="4">
    <location>
        <begin position="191"/>
        <end position="330"/>
    </location>
</feature>
<sequence length="1032" mass="119151">MSPIAARGLLKPASFMMPALRESHAALFRKRPAQLIVNRIKDICHFYFIGIGILPVILCLTYNHIVYGTCELRDYPEGEPPHYWQFERTPVRQWWAKWFGVSDIEHHERNLAYYEKLGIQARWRQIEQRVKHLEGERWDYKAWSYQPVSSTWVDYGRWHALRIRDQYEQHGHYPQYFFFLAKKIFFFFVLGQVELENVPLKKSALRKLDLPLEVKAGLLGKLTLSVPITHLRSEPWALKLSDVLIIVGPPTPDRRYDVEAVERVEQQKKEQMLDELEKKHTAELLSFLGLTVPTSQDTWWGASLISTVLNNIQLILNNVHIRYEDNLSLPNGLVFTCGKPGFVEPQTGVNIFKNDIIVIIPVQDILAPENPDSAFIIHPCSAELRMERNSSKFPLKGQTPRFKFILRPEKITVEMTRRQMAELRALNREWARFERARQHRKWRPLMRIGENAAAWWRFAYDRVSDDARRVQSRRSWHFALTRARHLNAYCRAYRRRLLSLIDDPTLRTAVDHTEDDKMQPSPGKSGTPTPGSHDDVTIMKQIEHDSQYTYHELHLFRETVFRRIMREKYKEKGVDTSKTNDDLFENIDSPVEEIPSSEILHSMQKQEGGGLYGWITSFFTQEENKIEKDEAFDFGKLDLNEFKDLPKSFNVKEMEEEILDVLHESWDDSTLLRRDMLLAEIGMRLEHMTLRFIDNVKLGQAEQRRVLAMDLTGVTSRVELSPRQHSLVVSVAVHDMTIQRLRTGHPPPKDGHSNDDLDESFMFSMAESTKILLAVGRKDSVDDNPDPMFRMLYRRRSPRLTVRHSIEGTFRPVSVMYEENALAGLSTLFADDPDLFSASANVDADVDLSSAQQISTIESHVFVNLHIPSVTMELRRRGWGEQRHVSPEWEAGDPFACLTVHNVSMGYVTREAHTSKIKLGVGHLELADLMERTPHPLLSTGKGLHGISKPLSSSCPDLSNAPITETNISSSLPTRTVLETFPSVHTSRKISTAVDSKRTMEEREATMLITIVDPKHPQFESKYMKVSLLPDN</sequence>